<protein>
    <submittedName>
        <fullName evidence="2">SGNH hydrolase-type esterase domain-containing protein</fullName>
    </submittedName>
</protein>
<sequence>MSTCPALGTRYLMFISTLLASLPLVAGLGWPLDRPYVKPTQPVSEIIAVGDSFTSGVGSNGLLERFGGVAGRGLRSYPIQMVRDLDMWEIINGERKEPRLTFLAHHSDTTEDVMERQLVNDGPFQKDSWELARGAPFGNPQLAVMTVGGNDAKVAYLLNDCVFRAWRPQNCDDTINRTVSLLMSTEYESRLRDTMLAVIAQGRKARGAYPPESFQLYVAEYANIFNDNNPECDQIDWRLHSLSEITFLTRELRKKFTFLNTLMNAAAKRAAEGLKDKGVIYVDGINRHFDGHRFCEDGQTSQEMNHVNTWLWSHYSDTVTTDDPPLPSIRGRSPNARDTDFRRPWSRQVHDGIYEKVLLDFVFQNQTSNGTLFDSGAPPWTWPGADRYPDFDSLIKAMQATEATVGNMELYSFAAQLSIGGLDDLLKWGGRQARDVINYLLPFHMSRSFHPKGKGYQVMKERIFAAILQNREIAHKNRTITQHITGPVMLG</sequence>
<accession>A0AAN6YCW3</accession>
<dbReference type="GO" id="GO:0006629">
    <property type="term" value="P:lipid metabolic process"/>
    <property type="evidence" value="ECO:0007669"/>
    <property type="project" value="TreeGrafter"/>
</dbReference>
<keyword evidence="1" id="KW-0472">Membrane</keyword>
<reference evidence="2" key="1">
    <citation type="journal article" date="2023" name="Mol. Phylogenet. Evol.">
        <title>Genome-scale phylogeny and comparative genomics of the fungal order Sordariales.</title>
        <authorList>
            <person name="Hensen N."/>
            <person name="Bonometti L."/>
            <person name="Westerberg I."/>
            <person name="Brannstrom I.O."/>
            <person name="Guillou S."/>
            <person name="Cros-Aarteil S."/>
            <person name="Calhoun S."/>
            <person name="Haridas S."/>
            <person name="Kuo A."/>
            <person name="Mondo S."/>
            <person name="Pangilinan J."/>
            <person name="Riley R."/>
            <person name="LaButti K."/>
            <person name="Andreopoulos B."/>
            <person name="Lipzen A."/>
            <person name="Chen C."/>
            <person name="Yan M."/>
            <person name="Daum C."/>
            <person name="Ng V."/>
            <person name="Clum A."/>
            <person name="Steindorff A."/>
            <person name="Ohm R.A."/>
            <person name="Martin F."/>
            <person name="Silar P."/>
            <person name="Natvig D.O."/>
            <person name="Lalanne C."/>
            <person name="Gautier V."/>
            <person name="Ament-Velasquez S.L."/>
            <person name="Kruys A."/>
            <person name="Hutchinson M.I."/>
            <person name="Powell A.J."/>
            <person name="Barry K."/>
            <person name="Miller A.N."/>
            <person name="Grigoriev I.V."/>
            <person name="Debuchy R."/>
            <person name="Gladieux P."/>
            <person name="Hiltunen Thoren M."/>
            <person name="Johannesson H."/>
        </authorList>
    </citation>
    <scope>NUCLEOTIDE SEQUENCE</scope>
    <source>
        <strain evidence="2">PSN293</strain>
    </source>
</reference>
<dbReference type="EMBL" id="MU858063">
    <property type="protein sequence ID" value="KAK4216978.1"/>
    <property type="molecule type" value="Genomic_DNA"/>
</dbReference>
<comment type="caution">
    <text evidence="2">The sequence shown here is derived from an EMBL/GenBank/DDBJ whole genome shotgun (WGS) entry which is preliminary data.</text>
</comment>
<evidence type="ECO:0000313" key="2">
    <source>
        <dbReference type="EMBL" id="KAK4216978.1"/>
    </source>
</evidence>
<dbReference type="InterPro" id="IPR036514">
    <property type="entry name" value="SGNH_hydro_sf"/>
</dbReference>
<dbReference type="SUPFAM" id="SSF52266">
    <property type="entry name" value="SGNH hydrolase"/>
    <property type="match status" value="1"/>
</dbReference>
<dbReference type="GO" id="GO:0016788">
    <property type="term" value="F:hydrolase activity, acting on ester bonds"/>
    <property type="evidence" value="ECO:0007669"/>
    <property type="project" value="InterPro"/>
</dbReference>
<dbReference type="Proteomes" id="UP001301769">
    <property type="component" value="Unassembled WGS sequence"/>
</dbReference>
<organism evidence="2 3">
    <name type="scientific">Rhypophila decipiens</name>
    <dbReference type="NCBI Taxonomy" id="261697"/>
    <lineage>
        <taxon>Eukaryota</taxon>
        <taxon>Fungi</taxon>
        <taxon>Dikarya</taxon>
        <taxon>Ascomycota</taxon>
        <taxon>Pezizomycotina</taxon>
        <taxon>Sordariomycetes</taxon>
        <taxon>Sordariomycetidae</taxon>
        <taxon>Sordariales</taxon>
        <taxon>Naviculisporaceae</taxon>
        <taxon>Rhypophila</taxon>
    </lineage>
</organism>
<keyword evidence="1" id="KW-1133">Transmembrane helix</keyword>
<gene>
    <name evidence="2" type="ORF">QBC37DRAFT_67525</name>
</gene>
<dbReference type="InterPro" id="IPR037460">
    <property type="entry name" value="SEST-like"/>
</dbReference>
<keyword evidence="1" id="KW-0812">Transmembrane</keyword>
<keyword evidence="3" id="KW-1185">Reference proteome</keyword>
<feature type="transmembrane region" description="Helical" evidence="1">
    <location>
        <begin position="12"/>
        <end position="32"/>
    </location>
</feature>
<reference evidence="2" key="2">
    <citation type="submission" date="2023-05" db="EMBL/GenBank/DDBJ databases">
        <authorList>
            <consortium name="Lawrence Berkeley National Laboratory"/>
            <person name="Steindorff A."/>
            <person name="Hensen N."/>
            <person name="Bonometti L."/>
            <person name="Westerberg I."/>
            <person name="Brannstrom I.O."/>
            <person name="Guillou S."/>
            <person name="Cros-Aarteil S."/>
            <person name="Calhoun S."/>
            <person name="Haridas S."/>
            <person name="Kuo A."/>
            <person name="Mondo S."/>
            <person name="Pangilinan J."/>
            <person name="Riley R."/>
            <person name="Labutti K."/>
            <person name="Andreopoulos B."/>
            <person name="Lipzen A."/>
            <person name="Chen C."/>
            <person name="Yanf M."/>
            <person name="Daum C."/>
            <person name="Ng V."/>
            <person name="Clum A."/>
            <person name="Ohm R."/>
            <person name="Martin F."/>
            <person name="Silar P."/>
            <person name="Natvig D."/>
            <person name="Lalanne C."/>
            <person name="Gautier V."/>
            <person name="Ament-Velasquez S.L."/>
            <person name="Kruys A."/>
            <person name="Hutchinson M.I."/>
            <person name="Powell A.J."/>
            <person name="Barry K."/>
            <person name="Miller A.N."/>
            <person name="Grigoriev I.V."/>
            <person name="Debuchy R."/>
            <person name="Gladieux P."/>
            <person name="Thoren M.H."/>
            <person name="Johannesson H."/>
        </authorList>
    </citation>
    <scope>NUCLEOTIDE SEQUENCE</scope>
    <source>
        <strain evidence="2">PSN293</strain>
    </source>
</reference>
<proteinExistence type="predicted"/>
<dbReference type="PANTHER" id="PTHR37981">
    <property type="entry name" value="LIPASE 2"/>
    <property type="match status" value="1"/>
</dbReference>
<name>A0AAN6YCW3_9PEZI</name>
<keyword evidence="2" id="KW-0378">Hydrolase</keyword>
<dbReference type="AlphaFoldDB" id="A0AAN6YCW3"/>
<dbReference type="Gene3D" id="3.40.50.1110">
    <property type="entry name" value="SGNH hydrolase"/>
    <property type="match status" value="1"/>
</dbReference>
<evidence type="ECO:0000313" key="3">
    <source>
        <dbReference type="Proteomes" id="UP001301769"/>
    </source>
</evidence>
<dbReference type="PANTHER" id="PTHR37981:SF1">
    <property type="entry name" value="SGNH HYDROLASE-TYPE ESTERASE DOMAIN-CONTAINING PROTEIN"/>
    <property type="match status" value="1"/>
</dbReference>
<evidence type="ECO:0000256" key="1">
    <source>
        <dbReference type="SAM" id="Phobius"/>
    </source>
</evidence>